<dbReference type="GeneID" id="115574526"/>
<dbReference type="Ensembl" id="ENSSAUT00010029983.1">
    <property type="protein sequence ID" value="ENSSAUP00010028439.1"/>
    <property type="gene ID" value="ENSSAUG00010012249.1"/>
</dbReference>
<proteinExistence type="predicted"/>
<reference evidence="2" key="1">
    <citation type="submission" date="2021-04" db="EMBL/GenBank/DDBJ databases">
        <authorList>
            <consortium name="Wellcome Sanger Institute Data Sharing"/>
        </authorList>
    </citation>
    <scope>NUCLEOTIDE SEQUENCE [LARGE SCALE GENOMIC DNA]</scope>
</reference>
<dbReference type="InParanoid" id="A0A671VQF0"/>
<reference evidence="2" key="3">
    <citation type="submission" date="2025-09" db="UniProtKB">
        <authorList>
            <consortium name="Ensembl"/>
        </authorList>
    </citation>
    <scope>IDENTIFICATION</scope>
</reference>
<dbReference type="RefSeq" id="XP_030261975.1">
    <property type="nucleotide sequence ID" value="XM_030406115.1"/>
</dbReference>
<dbReference type="OrthoDB" id="6155112at2759"/>
<gene>
    <name evidence="2" type="primary">LOC115574526</name>
</gene>
<sequence length="384" mass="43078">MTSLDLNADLINVEEFNDIRNSIIDWADDTRYPNEHTESASSLDEEIEEADSGDDDKSDGDYVPPYCVRTGGALRTSIRLDALPAISMEDTVHDSSDVGPPHNDEPKIPEKFQAQSEKEVIGQPASIAYHLNLKQLAEYLVLPIPMCTAKDPVTFAECQAPGPFQVKVKSRATAAIIEWMCPFGHIVWNWSSQSKLKYAMQVGDFMLAMNILLSGNNYAKVALLFRFMNMGMVGRSTFFKIQDTYCVDTVKQFWEEKRNAVISQLQPKPTVVVVGDGRMDSPGFCAQYCTYSVMENDSKKIISMVTVDKRETARNSVIMEKEAFIRTFDKLRQDMANLSEICTDAHTQIAALFSRPEEGVHHFTSLEQGCVQSLLVLCQNGRKL</sequence>
<dbReference type="OMA" id="AMENESR"/>
<dbReference type="AlphaFoldDB" id="A0A671VQF0"/>
<dbReference type="Proteomes" id="UP000472265">
    <property type="component" value="Chromosome 22"/>
</dbReference>
<evidence type="ECO:0000256" key="1">
    <source>
        <dbReference type="SAM" id="MobiDB-lite"/>
    </source>
</evidence>
<name>A0A671VQF0_SPAAU</name>
<keyword evidence="3" id="KW-1185">Reference proteome</keyword>
<dbReference type="PANTHER" id="PTHR31751">
    <property type="entry name" value="SI:CH211-108C17.2-RELATED-RELATED"/>
    <property type="match status" value="1"/>
</dbReference>
<feature type="compositionally biased region" description="Acidic residues" evidence="1">
    <location>
        <begin position="43"/>
        <end position="58"/>
    </location>
</feature>
<evidence type="ECO:0000313" key="3">
    <source>
        <dbReference type="Proteomes" id="UP000472265"/>
    </source>
</evidence>
<protein>
    <submittedName>
        <fullName evidence="2">Uncharacterized LOC115574526</fullName>
    </submittedName>
</protein>
<reference evidence="2" key="2">
    <citation type="submission" date="2025-08" db="UniProtKB">
        <authorList>
            <consortium name="Ensembl"/>
        </authorList>
    </citation>
    <scope>IDENTIFICATION</scope>
</reference>
<evidence type="ECO:0000313" key="2">
    <source>
        <dbReference type="Ensembl" id="ENSSAUP00010028439.1"/>
    </source>
</evidence>
<accession>A0A671VQF0</accession>
<dbReference type="GeneTree" id="ENSGT00940000163969"/>
<feature type="region of interest" description="Disordered" evidence="1">
    <location>
        <begin position="32"/>
        <end position="62"/>
    </location>
</feature>
<organism evidence="2 3">
    <name type="scientific">Sparus aurata</name>
    <name type="common">Gilthead sea bream</name>
    <dbReference type="NCBI Taxonomy" id="8175"/>
    <lineage>
        <taxon>Eukaryota</taxon>
        <taxon>Metazoa</taxon>
        <taxon>Chordata</taxon>
        <taxon>Craniata</taxon>
        <taxon>Vertebrata</taxon>
        <taxon>Euteleostomi</taxon>
        <taxon>Actinopterygii</taxon>
        <taxon>Neopterygii</taxon>
        <taxon>Teleostei</taxon>
        <taxon>Neoteleostei</taxon>
        <taxon>Acanthomorphata</taxon>
        <taxon>Eupercaria</taxon>
        <taxon>Spariformes</taxon>
        <taxon>Sparidae</taxon>
        <taxon>Sparus</taxon>
    </lineage>
</organism>
<dbReference type="PANTHER" id="PTHR31751:SF7">
    <property type="entry name" value="THAP-TYPE DOMAIN-CONTAINING PROTEIN"/>
    <property type="match status" value="1"/>
</dbReference>